<dbReference type="Gene3D" id="3.40.50.300">
    <property type="entry name" value="P-loop containing nucleotide triphosphate hydrolases"/>
    <property type="match status" value="1"/>
</dbReference>
<gene>
    <name evidence="5" type="ORF">E7101_10915</name>
</gene>
<dbReference type="GO" id="GO:0016887">
    <property type="term" value="F:ATP hydrolysis activity"/>
    <property type="evidence" value="ECO:0007669"/>
    <property type="project" value="InterPro"/>
</dbReference>
<dbReference type="PANTHER" id="PTHR43392">
    <property type="entry name" value="AAA-TYPE ATPASE FAMILY PROTEIN / ANKYRIN REPEAT FAMILY PROTEIN"/>
    <property type="match status" value="1"/>
</dbReference>
<keyword evidence="2" id="KW-0547">Nucleotide-binding</keyword>
<dbReference type="Proteomes" id="UP000806522">
    <property type="component" value="Unassembled WGS sequence"/>
</dbReference>
<dbReference type="Pfam" id="PF00004">
    <property type="entry name" value="AAA"/>
    <property type="match status" value="1"/>
</dbReference>
<dbReference type="InterPro" id="IPR003959">
    <property type="entry name" value="ATPase_AAA_core"/>
</dbReference>
<reference evidence="5" key="1">
    <citation type="submission" date="2019-04" db="EMBL/GenBank/DDBJ databases">
        <title>Evolution of Biomass-Degrading Anaerobic Consortia Revealed by Metagenomics.</title>
        <authorList>
            <person name="Peng X."/>
        </authorList>
    </citation>
    <scope>NUCLEOTIDE SEQUENCE</scope>
    <source>
        <strain evidence="5">SIG140</strain>
    </source>
</reference>
<evidence type="ECO:0000256" key="3">
    <source>
        <dbReference type="ARBA" id="ARBA00022840"/>
    </source>
</evidence>
<proteinExistence type="inferred from homology"/>
<dbReference type="InterPro" id="IPR027417">
    <property type="entry name" value="P-loop_NTPase"/>
</dbReference>
<name>A0A9D5S8R9_XYLRU</name>
<evidence type="ECO:0000313" key="6">
    <source>
        <dbReference type="Proteomes" id="UP000806522"/>
    </source>
</evidence>
<dbReference type="SMART" id="SM00382">
    <property type="entry name" value="AAA"/>
    <property type="match status" value="1"/>
</dbReference>
<comment type="similarity">
    <text evidence="1">Belongs to the CbxX/CfxQ family.</text>
</comment>
<dbReference type="GO" id="GO:0005524">
    <property type="term" value="F:ATP binding"/>
    <property type="evidence" value="ECO:0007669"/>
    <property type="project" value="UniProtKB-KW"/>
</dbReference>
<dbReference type="InterPro" id="IPR050773">
    <property type="entry name" value="CbxX/CfxQ_RuBisCO_ESX"/>
</dbReference>
<dbReference type="EMBL" id="SUYC01000012">
    <property type="protein sequence ID" value="MBE6271444.1"/>
    <property type="molecule type" value="Genomic_DNA"/>
</dbReference>
<dbReference type="FunFam" id="3.40.50.300:FF:000216">
    <property type="entry name" value="Type VII secretion ATPase EccA"/>
    <property type="match status" value="1"/>
</dbReference>
<evidence type="ECO:0000256" key="1">
    <source>
        <dbReference type="ARBA" id="ARBA00010378"/>
    </source>
</evidence>
<dbReference type="SUPFAM" id="SSF52540">
    <property type="entry name" value="P-loop containing nucleoside triphosphate hydrolases"/>
    <property type="match status" value="1"/>
</dbReference>
<sequence length="691" mass="78309">MKDICKIEVSLLTSSSAVYTDGDIIVNIQARKGSLIKDGRFTCFIYTNHYFPMCNSDVTGNIKHENIMNASITMHSFHIWLPGKYLLLLRDKNDGSLARIDFEINKLMKIVQQPLTLCPICSIEDILTTSIENTESNWDVLSTTPGTSELRQYALECRQLKIYNEFRKGLRGRELKVSQNILVYTINKDWNAEILQSFQKLAVPGYYFKLIDCNTLYNAALPNPFEPLNDKLNDSTNQVFCLANPGALLSTGGKVVTRQIVDKICEDKSKYKLWLCGSKQEIESVLDIYPSLKDMFLSGNTLSQRPYSGFELVQAFIQELGNEHLDPSEATTDALARAILEHHEHGCFATWSLSSIRRYVAEQVSPRYLSRAIKSILTEQEILPQLPIEDIPLDLLPNSTSEFEDSIRELNQMVGLDDIKKSITTMANQSRFFIERSKAGFHTSAIAAHHAIFTGNPGTGKTTVARMLGKIYHSIGLLSKGDVICADRTRLVGRFIGETEENMKAVLEEARGNVLFVDEAYNLYEGTPDRRDFGAKVIDSLLTVLSQPNPDMVIIFAGYEKEMDAMLNSNPGLMGRFPYKYRFSDYDATQLMEIALHLFAKDDYILSDDAQAMLQQKISDTLAQRTKNFGNARWVEQFIRNGIIPAMANRVTLQSIKDYQHILTTDVEEGYQKFNPRVIELKPRRQVGFNF</sequence>
<evidence type="ECO:0000259" key="4">
    <source>
        <dbReference type="SMART" id="SM00382"/>
    </source>
</evidence>
<protein>
    <submittedName>
        <fullName evidence="5">AAA family ATPase</fullName>
    </submittedName>
</protein>
<feature type="domain" description="AAA+ ATPase" evidence="4">
    <location>
        <begin position="447"/>
        <end position="567"/>
    </location>
</feature>
<accession>A0A9D5S8R9</accession>
<evidence type="ECO:0000313" key="5">
    <source>
        <dbReference type="EMBL" id="MBE6271444.1"/>
    </source>
</evidence>
<evidence type="ECO:0000256" key="2">
    <source>
        <dbReference type="ARBA" id="ARBA00022741"/>
    </source>
</evidence>
<organism evidence="5 6">
    <name type="scientific">Xylanibacter ruminicola</name>
    <name type="common">Prevotella ruminicola</name>
    <dbReference type="NCBI Taxonomy" id="839"/>
    <lineage>
        <taxon>Bacteria</taxon>
        <taxon>Pseudomonadati</taxon>
        <taxon>Bacteroidota</taxon>
        <taxon>Bacteroidia</taxon>
        <taxon>Bacteroidales</taxon>
        <taxon>Prevotellaceae</taxon>
        <taxon>Xylanibacter</taxon>
    </lineage>
</organism>
<dbReference type="InterPro" id="IPR000641">
    <property type="entry name" value="CbxX/CfxQ"/>
</dbReference>
<dbReference type="Gene3D" id="1.10.8.60">
    <property type="match status" value="1"/>
</dbReference>
<comment type="caution">
    <text evidence="5">The sequence shown here is derived from an EMBL/GenBank/DDBJ whole genome shotgun (WGS) entry which is preliminary data.</text>
</comment>
<dbReference type="InterPro" id="IPR003593">
    <property type="entry name" value="AAA+_ATPase"/>
</dbReference>
<keyword evidence="3" id="KW-0067">ATP-binding</keyword>
<dbReference type="PRINTS" id="PR00819">
    <property type="entry name" value="CBXCFQXSUPER"/>
</dbReference>
<dbReference type="PANTHER" id="PTHR43392:SF2">
    <property type="entry name" value="AAA-TYPE ATPASE FAMILY PROTEIN _ ANKYRIN REPEAT FAMILY PROTEIN"/>
    <property type="match status" value="1"/>
</dbReference>
<dbReference type="AlphaFoldDB" id="A0A9D5S8R9"/>